<accession>Q2LS62</accession>
<dbReference type="InterPro" id="IPR007138">
    <property type="entry name" value="ABM_dom"/>
</dbReference>
<evidence type="ECO:0000259" key="1">
    <source>
        <dbReference type="PROSITE" id="PS51725"/>
    </source>
</evidence>
<dbReference type="EMBL" id="CP000252">
    <property type="protein sequence ID" value="ABC76926.1"/>
    <property type="molecule type" value="Genomic_DNA"/>
</dbReference>
<dbReference type="InterPro" id="IPR011008">
    <property type="entry name" value="Dimeric_a/b-barrel"/>
</dbReference>
<feature type="domain" description="ABM" evidence="1">
    <location>
        <begin position="2"/>
        <end position="90"/>
    </location>
</feature>
<dbReference type="InParanoid" id="Q2LS62"/>
<dbReference type="KEGG" id="sat:SYN_00396"/>
<reference evidence="2 3" key="1">
    <citation type="journal article" date="2007" name="Proc. Natl. Acad. Sci. U.S.A.">
        <title>The genome of Syntrophus aciditrophicus: life at the thermodynamic limit of microbial growth.</title>
        <authorList>
            <person name="McInerney M.J."/>
            <person name="Rohlin L."/>
            <person name="Mouttaki H."/>
            <person name="Kim U."/>
            <person name="Krupp R.S."/>
            <person name="Rios-Hernandez L."/>
            <person name="Sieber J."/>
            <person name="Struchtemeyer C.G."/>
            <person name="Bhattacharyya A."/>
            <person name="Campbell J.W."/>
            <person name="Gunsalus R.P."/>
        </authorList>
    </citation>
    <scope>NUCLEOTIDE SEQUENCE [LARGE SCALE GENOMIC DNA]</scope>
    <source>
        <strain evidence="2 3">SB</strain>
    </source>
</reference>
<dbReference type="RefSeq" id="WP_011416958.1">
    <property type="nucleotide sequence ID" value="NC_007759.1"/>
</dbReference>
<protein>
    <submittedName>
        <fullName evidence="2">Hypothetical cytosolic protein</fullName>
    </submittedName>
</protein>
<evidence type="ECO:0000313" key="2">
    <source>
        <dbReference type="EMBL" id="ABC76926.1"/>
    </source>
</evidence>
<dbReference type="PROSITE" id="PS51725">
    <property type="entry name" value="ABM"/>
    <property type="match status" value="1"/>
</dbReference>
<dbReference type="OrthoDB" id="287932at2"/>
<proteinExistence type="predicted"/>
<dbReference type="InterPro" id="IPR050744">
    <property type="entry name" value="AI-2_Isomerase_LsrG"/>
</dbReference>
<organism evidence="2 3">
    <name type="scientific">Syntrophus aciditrophicus (strain SB)</name>
    <dbReference type="NCBI Taxonomy" id="56780"/>
    <lineage>
        <taxon>Bacteria</taxon>
        <taxon>Pseudomonadati</taxon>
        <taxon>Thermodesulfobacteriota</taxon>
        <taxon>Syntrophia</taxon>
        <taxon>Syntrophales</taxon>
        <taxon>Syntrophaceae</taxon>
        <taxon>Syntrophus</taxon>
    </lineage>
</organism>
<name>Q2LS62_SYNAS</name>
<dbReference type="AlphaFoldDB" id="Q2LS62"/>
<dbReference type="PANTHER" id="PTHR33336">
    <property type="entry name" value="QUINOL MONOOXYGENASE YGIN-RELATED"/>
    <property type="match status" value="1"/>
</dbReference>
<dbReference type="PANTHER" id="PTHR33336:SF15">
    <property type="entry name" value="ABM DOMAIN-CONTAINING PROTEIN"/>
    <property type="match status" value="1"/>
</dbReference>
<dbReference type="FunCoup" id="Q2LS62">
    <property type="interactions" value="43"/>
</dbReference>
<keyword evidence="3" id="KW-1185">Reference proteome</keyword>
<dbReference type="STRING" id="56780.SYN_00396"/>
<gene>
    <name evidence="2" type="ORF">SYN_00396</name>
</gene>
<sequence>MITVIAKLPIMEGKREEALGEFKTLMAKVAKEEGTVLYCLNREKNNPNILVMVEQYRDEDAFNFHSSTPYFKEFFPRLESWVSGEPEVLILEEISRT</sequence>
<dbReference type="HOGENOM" id="CLU_131496_11_0_7"/>
<dbReference type="GO" id="GO:0003824">
    <property type="term" value="F:catalytic activity"/>
    <property type="evidence" value="ECO:0007669"/>
    <property type="project" value="TreeGrafter"/>
</dbReference>
<dbReference type="Gene3D" id="3.30.70.100">
    <property type="match status" value="1"/>
</dbReference>
<dbReference type="Pfam" id="PF03992">
    <property type="entry name" value="ABM"/>
    <property type="match status" value="1"/>
</dbReference>
<dbReference type="SUPFAM" id="SSF54909">
    <property type="entry name" value="Dimeric alpha+beta barrel"/>
    <property type="match status" value="1"/>
</dbReference>
<dbReference type="Proteomes" id="UP000001933">
    <property type="component" value="Chromosome"/>
</dbReference>
<evidence type="ECO:0000313" key="3">
    <source>
        <dbReference type="Proteomes" id="UP000001933"/>
    </source>
</evidence>
<dbReference type="eggNOG" id="COG1359">
    <property type="taxonomic scope" value="Bacteria"/>
</dbReference>